<dbReference type="GO" id="GO:0006952">
    <property type="term" value="P:defense response"/>
    <property type="evidence" value="ECO:0007669"/>
    <property type="project" value="InterPro"/>
</dbReference>
<name>A0A087GYM9_ARAAL</name>
<protein>
    <submittedName>
        <fullName evidence="2">Uncharacterized protein</fullName>
    </submittedName>
</protein>
<dbReference type="EMBL" id="CM002873">
    <property type="protein sequence ID" value="KFK34981.1"/>
    <property type="molecule type" value="Genomic_DNA"/>
</dbReference>
<keyword evidence="1" id="KW-0812">Transmembrane</keyword>
<sequence length="194" mass="21563">MARRRVGKALVVPQGVSIAADFANLLLEKKSDAGQNVNVNDLALIYAYAVKESLANVYGDKLGSFATSFESSFNSTLRNLIEINDSTFPDQSDNLEKSKGVPKAALRDDKFIKTKLEDITKFVLFTTMIDLLAVGVFSVLACTCYGAYVFSRQRIMEELFHYLDDPPPRAPDNPTSFNNGDNAGTFYRSFPRYC</sequence>
<dbReference type="GO" id="GO:0010090">
    <property type="term" value="P:trichome morphogenesis"/>
    <property type="evidence" value="ECO:0007669"/>
    <property type="project" value="InterPro"/>
</dbReference>
<dbReference type="OrthoDB" id="1081654at2759"/>
<evidence type="ECO:0000256" key="1">
    <source>
        <dbReference type="SAM" id="Phobius"/>
    </source>
</evidence>
<keyword evidence="1" id="KW-0472">Membrane</keyword>
<evidence type="ECO:0000313" key="3">
    <source>
        <dbReference type="Proteomes" id="UP000029120"/>
    </source>
</evidence>
<dbReference type="Gramene" id="KFK34981">
    <property type="protein sequence ID" value="KFK34981"/>
    <property type="gene ID" value="AALP_AA5G218900"/>
</dbReference>
<evidence type="ECO:0000313" key="2">
    <source>
        <dbReference type="EMBL" id="KFK34981.1"/>
    </source>
</evidence>
<dbReference type="PANTHER" id="PTHR35322">
    <property type="entry name" value="PROTEIN CPR-5"/>
    <property type="match status" value="1"/>
</dbReference>
<dbReference type="Proteomes" id="UP000029120">
    <property type="component" value="Chromosome 5"/>
</dbReference>
<keyword evidence="3" id="KW-1185">Reference proteome</keyword>
<proteinExistence type="predicted"/>
<dbReference type="PANTHER" id="PTHR35322:SF2">
    <property type="entry name" value="PROTEIN CPR-5"/>
    <property type="match status" value="1"/>
</dbReference>
<gene>
    <name evidence="2" type="ordered locus">AALP_Aa5g218900</name>
</gene>
<reference evidence="3" key="1">
    <citation type="journal article" date="2015" name="Nat. Plants">
        <title>Genome expansion of Arabis alpina linked with retrotransposition and reduced symmetric DNA methylation.</title>
        <authorList>
            <person name="Willing E.M."/>
            <person name="Rawat V."/>
            <person name="Mandakova T."/>
            <person name="Maumus F."/>
            <person name="James G.V."/>
            <person name="Nordstroem K.J."/>
            <person name="Becker C."/>
            <person name="Warthmann N."/>
            <person name="Chica C."/>
            <person name="Szarzynska B."/>
            <person name="Zytnicki M."/>
            <person name="Albani M.C."/>
            <person name="Kiefer C."/>
            <person name="Bergonzi S."/>
            <person name="Castaings L."/>
            <person name="Mateos J.L."/>
            <person name="Berns M.C."/>
            <person name="Bujdoso N."/>
            <person name="Piofczyk T."/>
            <person name="de Lorenzo L."/>
            <person name="Barrero-Sicilia C."/>
            <person name="Mateos I."/>
            <person name="Piednoel M."/>
            <person name="Hagmann J."/>
            <person name="Chen-Min-Tao R."/>
            <person name="Iglesias-Fernandez R."/>
            <person name="Schuster S.C."/>
            <person name="Alonso-Blanco C."/>
            <person name="Roudier F."/>
            <person name="Carbonero P."/>
            <person name="Paz-Ares J."/>
            <person name="Davis S.J."/>
            <person name="Pecinka A."/>
            <person name="Quesneville H."/>
            <person name="Colot V."/>
            <person name="Lysak M.A."/>
            <person name="Weigel D."/>
            <person name="Coupland G."/>
            <person name="Schneeberger K."/>
        </authorList>
    </citation>
    <scope>NUCLEOTIDE SEQUENCE [LARGE SCALE GENOMIC DNA]</scope>
    <source>
        <strain evidence="3">cv. Pajares</strain>
    </source>
</reference>
<organism evidence="2 3">
    <name type="scientific">Arabis alpina</name>
    <name type="common">Alpine rock-cress</name>
    <dbReference type="NCBI Taxonomy" id="50452"/>
    <lineage>
        <taxon>Eukaryota</taxon>
        <taxon>Viridiplantae</taxon>
        <taxon>Streptophyta</taxon>
        <taxon>Embryophyta</taxon>
        <taxon>Tracheophyta</taxon>
        <taxon>Spermatophyta</taxon>
        <taxon>Magnoliopsida</taxon>
        <taxon>eudicotyledons</taxon>
        <taxon>Gunneridae</taxon>
        <taxon>Pentapetalae</taxon>
        <taxon>rosids</taxon>
        <taxon>malvids</taxon>
        <taxon>Brassicales</taxon>
        <taxon>Brassicaceae</taxon>
        <taxon>Arabideae</taxon>
        <taxon>Arabis</taxon>
    </lineage>
</organism>
<feature type="transmembrane region" description="Helical" evidence="1">
    <location>
        <begin position="122"/>
        <end position="148"/>
    </location>
</feature>
<dbReference type="AlphaFoldDB" id="A0A087GYM9"/>
<keyword evidence="1" id="KW-1133">Transmembrane helix</keyword>
<dbReference type="InterPro" id="IPR044708">
    <property type="entry name" value="CPR5"/>
</dbReference>
<accession>A0A087GYM9</accession>
<dbReference type="GO" id="GO:0010150">
    <property type="term" value="P:leaf senescence"/>
    <property type="evidence" value="ECO:0007669"/>
    <property type="project" value="InterPro"/>
</dbReference>